<organism evidence="7 8">
    <name type="scientific">Tessaracoccus aquimaris</name>
    <dbReference type="NCBI Taxonomy" id="1332264"/>
    <lineage>
        <taxon>Bacteria</taxon>
        <taxon>Bacillati</taxon>
        <taxon>Actinomycetota</taxon>
        <taxon>Actinomycetes</taxon>
        <taxon>Propionibacteriales</taxon>
        <taxon>Propionibacteriaceae</taxon>
        <taxon>Tessaracoccus</taxon>
    </lineage>
</organism>
<feature type="domain" description="Metallo-beta-lactamase" evidence="6">
    <location>
        <begin position="12"/>
        <end position="202"/>
    </location>
</feature>
<dbReference type="Proteomes" id="UP000188145">
    <property type="component" value="Chromosome"/>
</dbReference>
<accession>A0A1Q2CM33</accession>
<feature type="region of interest" description="Disordered" evidence="5">
    <location>
        <begin position="194"/>
        <end position="223"/>
    </location>
</feature>
<dbReference type="Pfam" id="PF00753">
    <property type="entry name" value="Lactamase_B"/>
    <property type="match status" value="1"/>
</dbReference>
<dbReference type="KEGG" id="tes:BW730_06170"/>
<dbReference type="GO" id="GO:0016787">
    <property type="term" value="F:hydrolase activity"/>
    <property type="evidence" value="ECO:0007669"/>
    <property type="project" value="UniProtKB-KW"/>
</dbReference>
<keyword evidence="2" id="KW-0479">Metal-binding</keyword>
<feature type="compositionally biased region" description="Polar residues" evidence="5">
    <location>
        <begin position="204"/>
        <end position="223"/>
    </location>
</feature>
<evidence type="ECO:0000256" key="3">
    <source>
        <dbReference type="ARBA" id="ARBA00022801"/>
    </source>
</evidence>
<keyword evidence="8" id="KW-1185">Reference proteome</keyword>
<dbReference type="SUPFAM" id="SSF56281">
    <property type="entry name" value="Metallo-hydrolase/oxidoreductase"/>
    <property type="match status" value="1"/>
</dbReference>
<dbReference type="PANTHER" id="PTHR46233">
    <property type="entry name" value="HYDROXYACYLGLUTATHIONE HYDROLASE GLOC"/>
    <property type="match status" value="1"/>
</dbReference>
<sequence>MLIQPITVSPWQSNCYLVRASEGAREVLIVDPGVTATEPVAAAIDDEGLTPVALFATHGHYDHIGDAHALAARFDIPLYLADDDQHLVTRPGDGLGPHGTAIVEQITGSADAPPVADLRGYGSPVEVAGLTVTPFAAPGHTLGSTLLSVTDGDVTVVFTGDVLFNGTIGRTDLPGGSMNQMRATLASIVEEFPPDSPLLPGHGQPTTLGNEIASNPYLQPNTL</sequence>
<dbReference type="STRING" id="1332264.BW730_06170"/>
<evidence type="ECO:0000259" key="6">
    <source>
        <dbReference type="SMART" id="SM00849"/>
    </source>
</evidence>
<evidence type="ECO:0000256" key="2">
    <source>
        <dbReference type="ARBA" id="ARBA00022723"/>
    </source>
</evidence>
<protein>
    <recommendedName>
        <fullName evidence="6">Metallo-beta-lactamase domain-containing protein</fullName>
    </recommendedName>
</protein>
<gene>
    <name evidence="7" type="ORF">BW730_06170</name>
</gene>
<comment type="cofactor">
    <cofactor evidence="1">
        <name>Zn(2+)</name>
        <dbReference type="ChEBI" id="CHEBI:29105"/>
    </cofactor>
</comment>
<dbReference type="Gene3D" id="3.60.15.10">
    <property type="entry name" value="Ribonuclease Z/Hydroxyacylglutathione hydrolase-like"/>
    <property type="match status" value="1"/>
</dbReference>
<dbReference type="CDD" id="cd06262">
    <property type="entry name" value="metallo-hydrolase-like_MBL-fold"/>
    <property type="match status" value="1"/>
</dbReference>
<dbReference type="InterPro" id="IPR051453">
    <property type="entry name" value="MBL_Glyoxalase_II"/>
</dbReference>
<keyword evidence="3" id="KW-0378">Hydrolase</keyword>
<keyword evidence="4" id="KW-0862">Zinc</keyword>
<evidence type="ECO:0000256" key="1">
    <source>
        <dbReference type="ARBA" id="ARBA00001947"/>
    </source>
</evidence>
<dbReference type="GO" id="GO:0046872">
    <property type="term" value="F:metal ion binding"/>
    <property type="evidence" value="ECO:0007669"/>
    <property type="project" value="UniProtKB-KW"/>
</dbReference>
<name>A0A1Q2CM33_9ACTN</name>
<dbReference type="InterPro" id="IPR036866">
    <property type="entry name" value="RibonucZ/Hydroxyglut_hydro"/>
</dbReference>
<dbReference type="InterPro" id="IPR001279">
    <property type="entry name" value="Metallo-B-lactamas"/>
</dbReference>
<evidence type="ECO:0000313" key="7">
    <source>
        <dbReference type="EMBL" id="AQP47161.1"/>
    </source>
</evidence>
<proteinExistence type="predicted"/>
<dbReference type="PANTHER" id="PTHR46233:SF3">
    <property type="entry name" value="HYDROXYACYLGLUTATHIONE HYDROLASE GLOC"/>
    <property type="match status" value="1"/>
</dbReference>
<reference evidence="8" key="1">
    <citation type="submission" date="2017-02" db="EMBL/GenBank/DDBJ databases">
        <title>Tessaracoccus aquaemaris sp. nov., isolated from the intestine of a Korean rockfish, Sebastes schlegelii, in a marine aquaculture pond.</title>
        <authorList>
            <person name="Tak E.J."/>
            <person name="Bae J.-W."/>
        </authorList>
    </citation>
    <scope>NUCLEOTIDE SEQUENCE [LARGE SCALE GENOMIC DNA]</scope>
    <source>
        <strain evidence="8">NSG39</strain>
    </source>
</reference>
<evidence type="ECO:0000313" key="8">
    <source>
        <dbReference type="Proteomes" id="UP000188145"/>
    </source>
</evidence>
<evidence type="ECO:0000256" key="4">
    <source>
        <dbReference type="ARBA" id="ARBA00022833"/>
    </source>
</evidence>
<evidence type="ECO:0000256" key="5">
    <source>
        <dbReference type="SAM" id="MobiDB-lite"/>
    </source>
</evidence>
<dbReference type="AlphaFoldDB" id="A0A1Q2CM33"/>
<dbReference type="SMART" id="SM00849">
    <property type="entry name" value="Lactamase_B"/>
    <property type="match status" value="1"/>
</dbReference>
<dbReference type="EMBL" id="CP019606">
    <property type="protein sequence ID" value="AQP47161.1"/>
    <property type="molecule type" value="Genomic_DNA"/>
</dbReference>